<protein>
    <submittedName>
        <fullName evidence="2">Uncharacterized protein</fullName>
    </submittedName>
</protein>
<evidence type="ECO:0000256" key="1">
    <source>
        <dbReference type="SAM" id="MobiDB-lite"/>
    </source>
</evidence>
<sequence>MQQLWYSIKKLQGIDSYEFLLANKKCNVNAEVFRTILDICLRVEGIYFTDVLDDDTALTFHIGLGCKGPLYKQTNMFVDHIHQPWRTLADMINKCLSGKTASNDKLKKSRIDILWGMLKRENVDYPELIWEDISYQIDHMKEKRSRRKNMPYPRLTKIIINHFLKQHKSFTNLNYQHYHTIKDDGIVSRIISDVHQVFNRLNSSQEEKRKKTSSKRRVKKKVTLSANDNIISNDLDAALKLAKSISKTKVIEAKAARQVHATHARIVIESVPESAKKKSGCRISKSVAIQDTSSAPKSKPATSKTKLKGALSFTPKEQEAADIIQALKESKKTSKRQLGTGGSNEGTSSKPGVLDESTIIFATSSERTGIKLGVPDEEKDITEEKDDIYGDADDKGDDHISDIQDAMMKMSKMNPMRMISISDEEVTDAAKVDAEKTSEVKDDAKKTELPPSSSSLSVSSGFGDQFLKLSFDFSLISTVKDTTDSEINSLLEVKIQSEVPHTQYSSMLSVPVFVNFEPTKIDLSAEALATLKTHVSFIVDNYLGSKVVDVFQKELKKHTTDLIQKYSLQQFSESSKKQTLTVDLEQEFEKRASEILKIKREQAEMQQMPEFTIKSTDKADDTVTDHKRTYDDDEDDEDPQGGPNQVRRPRGKELKSLSLPRSHPSPRKSQTVKHQLKALRLVSLLLQRNQLKNLLPRWLWMKQVMMWFMMKINHKMLINPRLLGLQSRLVQATSKAHTPDPEWNKCQIVLDQSEQPCFNQMVNATKDPLTFNDLMATPIDFSKYVMNRLKIENLTQDILLGHAFSLLKGTCSINIELEYNFQECFNALTDKLEWNNPKGDRYLFDLSKPLPLQGPPCHRTVVVDYLFNNDLEYLKTSDLEVTYTTSITKIKVSQYEIKEIENMVPTLLSTIKHMYDKDAKKEIKHWGERCKLWYRSQVSKFSKQNVYSTKAILGVKSVSVKKLHGYGHLEEIVVQKSDQRIYKFKEGDFVDLHLNDIEDMLLVVVQHKLFHLDRSNIVDFIVALRMFTRSLILKRRVKDLELDVESYQKLNITKPQKTFPEIKFKKTYTPSYDPPRIVYEDMNKQKRVLRADELYKFSGWHTQVCSR</sequence>
<name>A0A6L2LP33_TANCI</name>
<feature type="compositionally biased region" description="Low complexity" evidence="1">
    <location>
        <begin position="292"/>
        <end position="304"/>
    </location>
</feature>
<feature type="compositionally biased region" description="Basic and acidic residues" evidence="1">
    <location>
        <begin position="434"/>
        <end position="448"/>
    </location>
</feature>
<feature type="region of interest" description="Disordered" evidence="1">
    <location>
        <begin position="331"/>
        <end position="355"/>
    </location>
</feature>
<feature type="compositionally biased region" description="Basic and acidic residues" evidence="1">
    <location>
        <begin position="615"/>
        <end position="630"/>
    </location>
</feature>
<dbReference type="AlphaFoldDB" id="A0A6L2LP33"/>
<dbReference type="EMBL" id="BKCJ010004763">
    <property type="protein sequence ID" value="GEU62950.1"/>
    <property type="molecule type" value="Genomic_DNA"/>
</dbReference>
<accession>A0A6L2LP33</accession>
<feature type="compositionally biased region" description="Basic residues" evidence="1">
    <location>
        <begin position="664"/>
        <end position="673"/>
    </location>
</feature>
<proteinExistence type="predicted"/>
<gene>
    <name evidence="2" type="ORF">Tci_034928</name>
</gene>
<feature type="region of interest" description="Disordered" evidence="1">
    <location>
        <begin position="434"/>
        <end position="454"/>
    </location>
</feature>
<feature type="region of interest" description="Disordered" evidence="1">
    <location>
        <begin position="607"/>
        <end position="673"/>
    </location>
</feature>
<organism evidence="2">
    <name type="scientific">Tanacetum cinerariifolium</name>
    <name type="common">Dalmatian daisy</name>
    <name type="synonym">Chrysanthemum cinerariifolium</name>
    <dbReference type="NCBI Taxonomy" id="118510"/>
    <lineage>
        <taxon>Eukaryota</taxon>
        <taxon>Viridiplantae</taxon>
        <taxon>Streptophyta</taxon>
        <taxon>Embryophyta</taxon>
        <taxon>Tracheophyta</taxon>
        <taxon>Spermatophyta</taxon>
        <taxon>Magnoliopsida</taxon>
        <taxon>eudicotyledons</taxon>
        <taxon>Gunneridae</taxon>
        <taxon>Pentapetalae</taxon>
        <taxon>asterids</taxon>
        <taxon>campanulids</taxon>
        <taxon>Asterales</taxon>
        <taxon>Asteraceae</taxon>
        <taxon>Asteroideae</taxon>
        <taxon>Anthemideae</taxon>
        <taxon>Anthemidinae</taxon>
        <taxon>Tanacetum</taxon>
    </lineage>
</organism>
<feature type="region of interest" description="Disordered" evidence="1">
    <location>
        <begin position="279"/>
        <end position="312"/>
    </location>
</feature>
<evidence type="ECO:0000313" key="2">
    <source>
        <dbReference type="EMBL" id="GEU62950.1"/>
    </source>
</evidence>
<comment type="caution">
    <text evidence="2">The sequence shown here is derived from an EMBL/GenBank/DDBJ whole genome shotgun (WGS) entry which is preliminary data.</text>
</comment>
<reference evidence="2" key="1">
    <citation type="journal article" date="2019" name="Sci. Rep.">
        <title>Draft genome of Tanacetum cinerariifolium, the natural source of mosquito coil.</title>
        <authorList>
            <person name="Yamashiro T."/>
            <person name="Shiraishi A."/>
            <person name="Satake H."/>
            <person name="Nakayama K."/>
        </authorList>
    </citation>
    <scope>NUCLEOTIDE SEQUENCE</scope>
</reference>